<dbReference type="AlphaFoldDB" id="A0A699U720"/>
<protein>
    <submittedName>
        <fullName evidence="1">Uncharacterized protein</fullName>
    </submittedName>
</protein>
<evidence type="ECO:0000313" key="1">
    <source>
        <dbReference type="EMBL" id="GFD19015.1"/>
    </source>
</evidence>
<dbReference type="EMBL" id="BKCJ011311430">
    <property type="protein sequence ID" value="GFD19015.1"/>
    <property type="molecule type" value="Genomic_DNA"/>
</dbReference>
<name>A0A699U720_TANCI</name>
<gene>
    <name evidence="1" type="ORF">Tci_890984</name>
</gene>
<organism evidence="1">
    <name type="scientific">Tanacetum cinerariifolium</name>
    <name type="common">Dalmatian daisy</name>
    <name type="synonym">Chrysanthemum cinerariifolium</name>
    <dbReference type="NCBI Taxonomy" id="118510"/>
    <lineage>
        <taxon>Eukaryota</taxon>
        <taxon>Viridiplantae</taxon>
        <taxon>Streptophyta</taxon>
        <taxon>Embryophyta</taxon>
        <taxon>Tracheophyta</taxon>
        <taxon>Spermatophyta</taxon>
        <taxon>Magnoliopsida</taxon>
        <taxon>eudicotyledons</taxon>
        <taxon>Gunneridae</taxon>
        <taxon>Pentapetalae</taxon>
        <taxon>asterids</taxon>
        <taxon>campanulids</taxon>
        <taxon>Asterales</taxon>
        <taxon>Asteraceae</taxon>
        <taxon>Asteroideae</taxon>
        <taxon>Anthemideae</taxon>
        <taxon>Anthemidinae</taxon>
        <taxon>Tanacetum</taxon>
    </lineage>
</organism>
<proteinExistence type="predicted"/>
<reference evidence="1" key="1">
    <citation type="journal article" date="2019" name="Sci. Rep.">
        <title>Draft genome of Tanacetum cinerariifolium, the natural source of mosquito coil.</title>
        <authorList>
            <person name="Yamashiro T."/>
            <person name="Shiraishi A."/>
            <person name="Satake H."/>
            <person name="Nakayama K."/>
        </authorList>
    </citation>
    <scope>NUCLEOTIDE SEQUENCE</scope>
</reference>
<sequence length="105" mass="10198">DIDFDLLGAGGGLHAAGDAADAAREGFGYGYAQAQAAKLPQLEQWLGTGAAGSHGRAGRQVALGDDAGEGRGEVQVVGHLLGGIVVRAGGGYVEAVGNDLGAGLG</sequence>
<feature type="non-terminal residue" evidence="1">
    <location>
        <position position="1"/>
    </location>
</feature>
<accession>A0A699U720</accession>
<comment type="caution">
    <text evidence="1">The sequence shown here is derived from an EMBL/GenBank/DDBJ whole genome shotgun (WGS) entry which is preliminary data.</text>
</comment>